<dbReference type="InterPro" id="IPR001251">
    <property type="entry name" value="CRAL-TRIO_dom"/>
</dbReference>
<feature type="compositionally biased region" description="Polar residues" evidence="3">
    <location>
        <begin position="10"/>
        <end position="24"/>
    </location>
</feature>
<evidence type="ECO:0000256" key="3">
    <source>
        <dbReference type="SAM" id="MobiDB-lite"/>
    </source>
</evidence>
<dbReference type="EMBL" id="JBANRG010000002">
    <property type="protein sequence ID" value="KAK7470095.1"/>
    <property type="molecule type" value="Genomic_DNA"/>
</dbReference>
<evidence type="ECO:0000256" key="1">
    <source>
        <dbReference type="ARBA" id="ARBA00022468"/>
    </source>
</evidence>
<dbReference type="PROSITE" id="PS00509">
    <property type="entry name" value="RAS_GTPASE_ACTIV_1"/>
    <property type="match status" value="1"/>
</dbReference>
<accession>A0ABR1K1U4</accession>
<dbReference type="SMART" id="SM00323">
    <property type="entry name" value="RasGAP"/>
    <property type="match status" value="1"/>
</dbReference>
<dbReference type="Gene3D" id="1.10.506.10">
    <property type="entry name" value="GTPase Activation - p120gap, domain 1"/>
    <property type="match status" value="2"/>
</dbReference>
<protein>
    <submittedName>
        <fullName evidence="5">Ras GTPase activating protein ira2</fullName>
    </submittedName>
</protein>
<dbReference type="PANTHER" id="PTHR10194">
    <property type="entry name" value="RAS GTPASE-ACTIVATING PROTEINS"/>
    <property type="match status" value="1"/>
</dbReference>
<keyword evidence="1" id="KW-0343">GTPase activation</keyword>
<dbReference type="Proteomes" id="UP001498398">
    <property type="component" value="Unassembled WGS sequence"/>
</dbReference>
<dbReference type="Pfam" id="PF13716">
    <property type="entry name" value="CRAL_TRIO_2"/>
    <property type="match status" value="1"/>
</dbReference>
<keyword evidence="6" id="KW-1185">Reference proteome</keyword>
<reference evidence="5 6" key="1">
    <citation type="submission" date="2024-01" db="EMBL/GenBank/DDBJ databases">
        <title>A draft genome for the cacao thread blight pathogen Marasmiellus scandens.</title>
        <authorList>
            <person name="Baruah I.K."/>
            <person name="Leung J."/>
            <person name="Bukari Y."/>
            <person name="Amoako-Attah I."/>
            <person name="Meinhardt L.W."/>
            <person name="Bailey B.A."/>
            <person name="Cohen S.P."/>
        </authorList>
    </citation>
    <scope>NUCLEOTIDE SEQUENCE [LARGE SCALE GENOMIC DNA]</scope>
    <source>
        <strain evidence="5 6">GH-19</strain>
    </source>
</reference>
<dbReference type="Gene3D" id="3.40.525.10">
    <property type="entry name" value="CRAL-TRIO lipid binding domain"/>
    <property type="match status" value="1"/>
</dbReference>
<evidence type="ECO:0000313" key="5">
    <source>
        <dbReference type="EMBL" id="KAK7470095.1"/>
    </source>
</evidence>
<dbReference type="InterPro" id="IPR008936">
    <property type="entry name" value="Rho_GTPase_activation_prot"/>
</dbReference>
<feature type="region of interest" description="Disordered" evidence="3">
    <location>
        <begin position="1"/>
        <end position="32"/>
    </location>
</feature>
<dbReference type="InterPro" id="IPR011993">
    <property type="entry name" value="PH-like_dom_sf"/>
</dbReference>
<dbReference type="Pfam" id="PF00616">
    <property type="entry name" value="RasGAP"/>
    <property type="match status" value="1"/>
</dbReference>
<dbReference type="InterPro" id="IPR001936">
    <property type="entry name" value="RasGAP_dom"/>
</dbReference>
<evidence type="ECO:0000313" key="6">
    <source>
        <dbReference type="Proteomes" id="UP001498398"/>
    </source>
</evidence>
<dbReference type="Gene3D" id="2.30.29.30">
    <property type="entry name" value="Pleckstrin-homology domain (PH domain)/Phosphotyrosine-binding domain (PTB)"/>
    <property type="match status" value="1"/>
</dbReference>
<dbReference type="InterPro" id="IPR036865">
    <property type="entry name" value="CRAL-TRIO_dom_sf"/>
</dbReference>
<name>A0ABR1K1U4_9AGAR</name>
<dbReference type="InterPro" id="IPR039360">
    <property type="entry name" value="Ras_GTPase"/>
</dbReference>
<dbReference type="PROSITE" id="PS50018">
    <property type="entry name" value="RAS_GTPASE_ACTIV_2"/>
    <property type="match status" value="1"/>
</dbReference>
<dbReference type="PANTHER" id="PTHR10194:SF142">
    <property type="entry name" value="NEUROFIBROMIN"/>
    <property type="match status" value="1"/>
</dbReference>
<feature type="region of interest" description="Disordered" evidence="3">
    <location>
        <begin position="148"/>
        <end position="181"/>
    </location>
</feature>
<evidence type="ECO:0000256" key="2">
    <source>
        <dbReference type="ARBA" id="ARBA00022553"/>
    </source>
</evidence>
<sequence length="2704" mass="301456">MGPRRPQAPPTNSIANSSVNSSQTRVHRSNESHQLIFGQSQSSTSLGASATPQNKIVAVLVNRLKNKLPCHSGVPLDRLESDNATQQAIDALINLSHESLDMIAFNLGALLEHLAAQGDKTGHTVELLQSQLFILKVLSVAMASRWLSNNPRSSSRTSSERIANRPGSADQPSTPIPWSEPPPLEESCAKYVLSVMVLFLRNTSVQDDSLLMPSSPFSDVSFRDYETADTLQLADSPELSESASGPRIADLLKQELRTRPSSSSFKSTGKMSTSSYILIPGSSAIYEKTHMSSVKSVPSLNSHIRKFAGRIVFHISASNWNVVFHRLRAKIHSLASDDISDTVDLFMLTHSVLDKQRLFHVFNELSSLLVNMSAEAHKALAGPLRSAIWSWIDHFPSEFNEAVRSRGKMEGVSGVFDLLYSKSSGSERVLWPCLAILHCINSERVTSDIQSIGTAGGGRGGTRAARFAEEVLRQSNYYTRLGQVSLVCATDLCRAAMNVNAGHDEIPLQMLAFDVAHEIKSQIYNPTRKSFWEVSDEIDVALYAEALVSIFRFSPEEDAIALFSVCVEAERSEAVKMCAVRACLTLVQEATRFTWQKPLTELENLMAPRLRAMHLALSTRRSESDAYGVKRSAPRPKVKHLYPQPLTDKELLMLAILSLWRAHTPFFLSNPNEEQDEEWSNGAVKVWDSPLNIAVKISFATTSMHEAKMAFLMKSQVLESGGVKWLRFALTTTLTSVVTALINERTNIDHQRLWTRYTLQILELFMRPTDQPDIRAVQRDPARVSAFLLTEIALLVTLPSADNGISHLAAQGLRMLAHLENQSDAPVNPTVSEDDQPKRYPVYDRLGDPKVMVVGRVGHQKRVRKLLRLIPYCAAVNVAVWSECYWRWRSLLEFIVDAVEKNGDDVTAWKGRTSDVITDKICQWQNLTLFLASTAGSCLQEHDPDLLANVIPAVHLPDKLRKQESPVTSVTTFVSDLVALLIFEDVQIRDTARDALGAELSPRLYMKILKYFDIVVQSVELQASDTKEIRAITSRENILLFVDQFIVVLKLIAENTTARQEIVSIDISTTLLGLASLMAGFGASESLRIKIKFCILCESVCDRTDSLMLRRDSDIRRNLLDTILNWIQMPDSSMDIYTQYELNLACLRTIVKLLDRLQFTSPEPANNDDIVHTASRLFNKYSSILLNGFDYCQVELPTSDSVSEIGSIQMRMRSSSRETELRELIITGLSHLVSANTESGFKQCLQLAYNEDSRKRTIFAHVFARVIGQGTKFDPEDRTVSNNRQNRLLVKEADMTLVIAICETCPPTEVDGMISVLLNLFDTRASLMKLIKVMIDREVASTENEAALFRSNSTCTRFLSAFARVHGYNYLRNLVAPLIKCMESLPPGQGYELDPAKAGEQDVVQNRKNVEFVAQSFLDLVGSSASALPSMFREICVHIAKTVFQRWPDAKFAALGAFVFLRFISPAVVAPETIDLEPPNDSLRRGLTLIAKIIQNLANNIFFGKEAHMMVLNDFLRDHIAHVTRYLSELNRYTPGEDDEDEWLGTAADDTDIAVLHRFFDRHADKIGKELLSITKPSADSGKRAWDSLCTLLVDLGPPLESPKPSSLTRREHRLYQELMARHEDKMTDSVGHLFVATGIPMDPHDPTYFVFRFNKVDVEALDIELLMYHIFKLLEAPEYEDLYVELIVDCTDLTPISELPIPWVKAAIELIPADFRTKILRTHFLNPNTLTQKYLRRLYNISSGNVFFGEVRTWSSISDMLPHVPAAVIESPALNDPLSLEKEICDLFADVTMKIDQNRVPIQLMISVTHIRIVSVRAISISPGLTCKSTDIILLADVSDVYNVQTGQEANEFIIRRSRQGDTLYFTSPARETIIRTIRAAKARLRDHQGPVTDRFMRFSNVPATLLHIGFLSVDPFDEELRAGAYDLLGAVCKYLNYEKSPLVDSKSGFMVGDIMVFVINLSGRIAQFAPQLTLDFISEVSTAIATMETKTNQRINCLRYMSPWIKNLDLFANPLTTYYDRSGARLRDCIRVLSDLAVSAPELATNAVQKYIWNEVARLESSVVDIIFDELVRTATDGGIGSHRCETIAHSMAALSSISVRGRLFSKLRKAIIKASPRLSKSPAENSGWPEVATLLRITLIAGFETSHPTHNQLYVPEVIHVVSLVAGIGSTLVRKTVYGIIINLLQSVYMPRLEEGTEQELKQLITDCSTQEVLHLFGLSRPTSTSEYSSFDIPNDKTSIDMQSKLTSLLTRILEVIAGSRGQLNVWRARWMSLATASAFQYSSMIQMRSFTALGALAISDVDDDFMYQMLMAFRTALAQPDASDTVALVSMLRCITKVLPALPHDSRHIPQLFWLGVAFIQSSHMAFFEEAAALVSLSVKEMERRGMFAGTTVPLRLLNARSAIEEPAQQFDSTLQLSYDSNFSFSLAAILFKGIRHSGLKDAAEDVLRTMLSVTARVAAEAPHESMNGYADTLDPDALGYFLALIPLSTTKSLYRRLLKDCDLDESLLPEEEAEIADESAGLPLVSIDFLGISDPTAALLSTSFIGVVLMSAQGDDAETEMLYCLLSEIANMFPETVQMVYESLQERIKDIFANSSNPAIIRHVSDIIRIALDDSFRVGENHNGPRIAMLRNSSSTVNTMDESSSIPGASRAHLRALEELSMQGICKNFQFLQLAQPEHKVAAAKALNLIASLVTYMVS</sequence>
<gene>
    <name evidence="5" type="primary">IRA2</name>
    <name evidence="5" type="ORF">VKT23_001535</name>
</gene>
<organism evidence="5 6">
    <name type="scientific">Marasmiellus scandens</name>
    <dbReference type="NCBI Taxonomy" id="2682957"/>
    <lineage>
        <taxon>Eukaryota</taxon>
        <taxon>Fungi</taxon>
        <taxon>Dikarya</taxon>
        <taxon>Basidiomycota</taxon>
        <taxon>Agaricomycotina</taxon>
        <taxon>Agaricomycetes</taxon>
        <taxon>Agaricomycetidae</taxon>
        <taxon>Agaricales</taxon>
        <taxon>Marasmiineae</taxon>
        <taxon>Omphalotaceae</taxon>
        <taxon>Marasmiellus</taxon>
    </lineage>
</organism>
<feature type="compositionally biased region" description="Low complexity" evidence="3">
    <location>
        <begin position="148"/>
        <end position="157"/>
    </location>
</feature>
<dbReference type="SUPFAM" id="SSF48350">
    <property type="entry name" value="GTPase activation domain, GAP"/>
    <property type="match status" value="1"/>
</dbReference>
<keyword evidence="2" id="KW-0597">Phosphoprotein</keyword>
<feature type="domain" description="Ras-GAP" evidence="4">
    <location>
        <begin position="1309"/>
        <end position="1499"/>
    </location>
</feature>
<dbReference type="InterPro" id="IPR023152">
    <property type="entry name" value="RasGAP_CS"/>
</dbReference>
<evidence type="ECO:0000259" key="4">
    <source>
        <dbReference type="PROSITE" id="PS50018"/>
    </source>
</evidence>
<proteinExistence type="predicted"/>
<comment type="caution">
    <text evidence="5">The sequence shown here is derived from an EMBL/GenBank/DDBJ whole genome shotgun (WGS) entry which is preliminary data.</text>
</comment>